<sequence length="195" mass="22611">MATATQDNEALILEMLRDAKDTDVHSELESNLVIHKGDETLEAPMTIKEMTNAGYKSVWNTETREWAPVLSYMLPGVLRQKRPDGKFMWTTAQPTKPPDRGTLKCLLHEDSPGREEFNRMGLRVCGKSNITNEFEVKQHMMMKHSKEWKSIEDGRLERERQEDRTYQKTLIEAIGGREEKAPLYVSKKDREKESK</sequence>
<gene>
    <name evidence="1" type="ORF">LCGC14_1566150</name>
</gene>
<reference evidence="1" key="1">
    <citation type="journal article" date="2015" name="Nature">
        <title>Complex archaea that bridge the gap between prokaryotes and eukaryotes.</title>
        <authorList>
            <person name="Spang A."/>
            <person name="Saw J.H."/>
            <person name="Jorgensen S.L."/>
            <person name="Zaremba-Niedzwiedzka K."/>
            <person name="Martijn J."/>
            <person name="Lind A.E."/>
            <person name="van Eijk R."/>
            <person name="Schleper C."/>
            <person name="Guy L."/>
            <person name="Ettema T.J."/>
        </authorList>
    </citation>
    <scope>NUCLEOTIDE SEQUENCE</scope>
</reference>
<name>A0A0F9J780_9ZZZZ</name>
<accession>A0A0F9J780</accession>
<protein>
    <submittedName>
        <fullName evidence="1">Uncharacterized protein</fullName>
    </submittedName>
</protein>
<proteinExistence type="predicted"/>
<dbReference type="AlphaFoldDB" id="A0A0F9J780"/>
<dbReference type="EMBL" id="LAZR01012155">
    <property type="protein sequence ID" value="KKM30272.1"/>
    <property type="molecule type" value="Genomic_DNA"/>
</dbReference>
<evidence type="ECO:0000313" key="1">
    <source>
        <dbReference type="EMBL" id="KKM30272.1"/>
    </source>
</evidence>
<comment type="caution">
    <text evidence="1">The sequence shown here is derived from an EMBL/GenBank/DDBJ whole genome shotgun (WGS) entry which is preliminary data.</text>
</comment>
<organism evidence="1">
    <name type="scientific">marine sediment metagenome</name>
    <dbReference type="NCBI Taxonomy" id="412755"/>
    <lineage>
        <taxon>unclassified sequences</taxon>
        <taxon>metagenomes</taxon>
        <taxon>ecological metagenomes</taxon>
    </lineage>
</organism>